<dbReference type="CDD" id="cd09272">
    <property type="entry name" value="RNase_HI_RT_Ty1"/>
    <property type="match status" value="1"/>
</dbReference>
<evidence type="ECO:0000256" key="1">
    <source>
        <dbReference type="SAM" id="MobiDB-lite"/>
    </source>
</evidence>
<dbReference type="EMBL" id="JACGWJ010000010">
    <property type="protein sequence ID" value="KAL0393089.1"/>
    <property type="molecule type" value="Genomic_DNA"/>
</dbReference>
<feature type="region of interest" description="Disordered" evidence="1">
    <location>
        <begin position="25"/>
        <end position="51"/>
    </location>
</feature>
<name>A0AAW2SKY1_SESRA</name>
<evidence type="ECO:0000259" key="2">
    <source>
        <dbReference type="Pfam" id="PF07727"/>
    </source>
</evidence>
<feature type="compositionally biased region" description="Basic and acidic residues" evidence="1">
    <location>
        <begin position="31"/>
        <end position="43"/>
    </location>
</feature>
<accession>A0AAW2SKY1</accession>
<organism evidence="3">
    <name type="scientific">Sesamum radiatum</name>
    <name type="common">Black benniseed</name>
    <dbReference type="NCBI Taxonomy" id="300843"/>
    <lineage>
        <taxon>Eukaryota</taxon>
        <taxon>Viridiplantae</taxon>
        <taxon>Streptophyta</taxon>
        <taxon>Embryophyta</taxon>
        <taxon>Tracheophyta</taxon>
        <taxon>Spermatophyta</taxon>
        <taxon>Magnoliopsida</taxon>
        <taxon>eudicotyledons</taxon>
        <taxon>Gunneridae</taxon>
        <taxon>Pentapetalae</taxon>
        <taxon>asterids</taxon>
        <taxon>lamiids</taxon>
        <taxon>Lamiales</taxon>
        <taxon>Pedaliaceae</taxon>
        <taxon>Sesamum</taxon>
    </lineage>
</organism>
<feature type="domain" description="Reverse transcriptase Ty1/copia-type" evidence="2">
    <location>
        <begin position="222"/>
        <end position="286"/>
    </location>
</feature>
<dbReference type="AlphaFoldDB" id="A0AAW2SKY1"/>
<proteinExistence type="predicted"/>
<dbReference type="PANTHER" id="PTHR11439:SF465">
    <property type="entry name" value="REVERSE TRANSCRIPTASE TY1_COPIA-TYPE DOMAIN-CONTAINING PROTEIN"/>
    <property type="match status" value="1"/>
</dbReference>
<dbReference type="SUPFAM" id="SSF56672">
    <property type="entry name" value="DNA/RNA polymerases"/>
    <property type="match status" value="1"/>
</dbReference>
<dbReference type="Pfam" id="PF07727">
    <property type="entry name" value="RVT_2"/>
    <property type="match status" value="2"/>
</dbReference>
<feature type="domain" description="Reverse transcriptase Ty1/copia-type" evidence="2">
    <location>
        <begin position="129"/>
        <end position="219"/>
    </location>
</feature>
<reference evidence="3" key="2">
    <citation type="journal article" date="2024" name="Plant">
        <title>Genomic evolution and insights into agronomic trait innovations of Sesamum species.</title>
        <authorList>
            <person name="Miao H."/>
            <person name="Wang L."/>
            <person name="Qu L."/>
            <person name="Liu H."/>
            <person name="Sun Y."/>
            <person name="Le M."/>
            <person name="Wang Q."/>
            <person name="Wei S."/>
            <person name="Zheng Y."/>
            <person name="Lin W."/>
            <person name="Duan Y."/>
            <person name="Cao H."/>
            <person name="Xiong S."/>
            <person name="Wang X."/>
            <person name="Wei L."/>
            <person name="Li C."/>
            <person name="Ma Q."/>
            <person name="Ju M."/>
            <person name="Zhao R."/>
            <person name="Li G."/>
            <person name="Mu C."/>
            <person name="Tian Q."/>
            <person name="Mei H."/>
            <person name="Zhang T."/>
            <person name="Gao T."/>
            <person name="Zhang H."/>
        </authorList>
    </citation>
    <scope>NUCLEOTIDE SEQUENCE</scope>
    <source>
        <strain evidence="3">G02</strain>
    </source>
</reference>
<evidence type="ECO:0000313" key="3">
    <source>
        <dbReference type="EMBL" id="KAL0393089.1"/>
    </source>
</evidence>
<protein>
    <submittedName>
        <fullName evidence="3">Retrovirus-related Pol polyprotein from transposon RE2</fullName>
    </submittedName>
</protein>
<dbReference type="InterPro" id="IPR043502">
    <property type="entry name" value="DNA/RNA_pol_sf"/>
</dbReference>
<dbReference type="InterPro" id="IPR013103">
    <property type="entry name" value="RVT_2"/>
</dbReference>
<gene>
    <name evidence="3" type="ORF">Sradi_2531700</name>
</gene>
<sequence>QQPDPISCSLPLPYLNIALDDSLAEPLSEPKPVDTDIDSDHTHQLPTTSTEIEIRRSSRHTHRHTWMQDFECYFSDISTPALVQSVNTAHTKFVDTLNKLQEPRSCVQAMQHQAWIQAMDAEIQALEHNQTWDITPLSKDKKAIGSRWIYKLKLKPNGTVDRYKARLVAKGYTQVEGVDFFESFSPIAKVVTVRVLLALAASKNWHVHQIDVNNAFLHGPSSALIAEVKQYLDQLFTVKDLKVAKFFLGIEIARSPQGMALTQLKYTKDILADTGMTNARAATTPLPTGVKFTEEAGKPLPNAEVYRRLIGRLFYLGFTRPDISHATQQLSQFLQAPCQQHWDAALHLLRYLNGTQHKGLFFPSNSVLELKSTVSRSTAEAEYRSMGATGCELTWIYFLLKDMQLLVSLPIPFLCDNRAALYILSNPVFHERTKYLEIDCHLVRDKYKSGFLAPDHVSSKEQLADIFTKPLPGSSLHPFLEKLGLITFDPSTT</sequence>
<dbReference type="PANTHER" id="PTHR11439">
    <property type="entry name" value="GAG-POL-RELATED RETROTRANSPOSON"/>
    <property type="match status" value="1"/>
</dbReference>
<feature type="non-terminal residue" evidence="3">
    <location>
        <position position="1"/>
    </location>
</feature>
<comment type="caution">
    <text evidence="3">The sequence shown here is derived from an EMBL/GenBank/DDBJ whole genome shotgun (WGS) entry which is preliminary data.</text>
</comment>
<reference evidence="3" key="1">
    <citation type="submission" date="2020-06" db="EMBL/GenBank/DDBJ databases">
        <authorList>
            <person name="Li T."/>
            <person name="Hu X."/>
            <person name="Zhang T."/>
            <person name="Song X."/>
            <person name="Zhang H."/>
            <person name="Dai N."/>
            <person name="Sheng W."/>
            <person name="Hou X."/>
            <person name="Wei L."/>
        </authorList>
    </citation>
    <scope>NUCLEOTIDE SEQUENCE</scope>
    <source>
        <strain evidence="3">G02</strain>
        <tissue evidence="3">Leaf</tissue>
    </source>
</reference>